<evidence type="ECO:0000313" key="3">
    <source>
        <dbReference type="Proteomes" id="UP000683925"/>
    </source>
</evidence>
<evidence type="ECO:0000313" key="2">
    <source>
        <dbReference type="EMBL" id="CAD8135272.1"/>
    </source>
</evidence>
<dbReference type="Proteomes" id="UP000683925">
    <property type="component" value="Unassembled WGS sequence"/>
</dbReference>
<dbReference type="GO" id="GO:0035091">
    <property type="term" value="F:phosphatidylinositol binding"/>
    <property type="evidence" value="ECO:0007669"/>
    <property type="project" value="InterPro"/>
</dbReference>
<dbReference type="InterPro" id="IPR001683">
    <property type="entry name" value="PX_dom"/>
</dbReference>
<evidence type="ECO:0000259" key="1">
    <source>
        <dbReference type="Pfam" id="PF00787"/>
    </source>
</evidence>
<dbReference type="EMBL" id="CAJJDP010000005">
    <property type="protein sequence ID" value="CAD8135272.1"/>
    <property type="molecule type" value="Genomic_DNA"/>
</dbReference>
<dbReference type="OrthoDB" id="120967at2759"/>
<proteinExistence type="predicted"/>
<feature type="domain" description="PX" evidence="1">
    <location>
        <begin position="67"/>
        <end position="129"/>
    </location>
</feature>
<dbReference type="Pfam" id="PF00787">
    <property type="entry name" value="PX"/>
    <property type="match status" value="1"/>
</dbReference>
<comment type="caution">
    <text evidence="2">The sequence shown here is derived from an EMBL/GenBank/DDBJ whole genome shotgun (WGS) entry which is preliminary data.</text>
</comment>
<accession>A0A8S1S6V2</accession>
<sequence>MSNEEIEERRQDLEIFMKVILNDSQYHVSALFKFIGMSQYLEDQESELIKKLHIKIQDLKKWLERMFDDLHSLLKQRYPLLPQLPYKTTAALQQISPNIRCMNLQQYLLDLIKVPTIGENSHLRWFLEVRSFDNNASESGFGGSNSQFDRILQRLDNNNQDLEQLENMHNSLWQ</sequence>
<organism evidence="2 3">
    <name type="scientific">Paramecium octaurelia</name>
    <dbReference type="NCBI Taxonomy" id="43137"/>
    <lineage>
        <taxon>Eukaryota</taxon>
        <taxon>Sar</taxon>
        <taxon>Alveolata</taxon>
        <taxon>Ciliophora</taxon>
        <taxon>Intramacronucleata</taxon>
        <taxon>Oligohymenophorea</taxon>
        <taxon>Peniculida</taxon>
        <taxon>Parameciidae</taxon>
        <taxon>Paramecium</taxon>
    </lineage>
</organism>
<gene>
    <name evidence="2" type="ORF">POCTA_138.1.T0060303</name>
</gene>
<keyword evidence="3" id="KW-1185">Reference proteome</keyword>
<protein>
    <recommendedName>
        <fullName evidence="1">PX domain-containing protein</fullName>
    </recommendedName>
</protein>
<dbReference type="AlphaFoldDB" id="A0A8S1S6V2"/>
<dbReference type="CDD" id="cd06093">
    <property type="entry name" value="PX_domain"/>
    <property type="match status" value="1"/>
</dbReference>
<reference evidence="2" key="1">
    <citation type="submission" date="2021-01" db="EMBL/GenBank/DDBJ databases">
        <authorList>
            <consortium name="Genoscope - CEA"/>
            <person name="William W."/>
        </authorList>
    </citation>
    <scope>NUCLEOTIDE SEQUENCE</scope>
</reference>
<name>A0A8S1S6V2_PAROT</name>